<dbReference type="Pfam" id="PF22645">
    <property type="entry name" value="GKRP_SIS_N"/>
    <property type="match status" value="1"/>
</dbReference>
<name>A0A7W7K3R5_9SPHN</name>
<dbReference type="GO" id="GO:0046348">
    <property type="term" value="P:amino sugar catabolic process"/>
    <property type="evidence" value="ECO:0007669"/>
    <property type="project" value="InterPro"/>
</dbReference>
<dbReference type="GO" id="GO:0016803">
    <property type="term" value="F:ether hydrolase activity"/>
    <property type="evidence" value="ECO:0007669"/>
    <property type="project" value="TreeGrafter"/>
</dbReference>
<dbReference type="Gene3D" id="3.40.50.10490">
    <property type="entry name" value="Glucose-6-phosphate isomerase like protein, domain 1"/>
    <property type="match status" value="1"/>
</dbReference>
<evidence type="ECO:0000259" key="3">
    <source>
        <dbReference type="PROSITE" id="PS51464"/>
    </source>
</evidence>
<dbReference type="PANTHER" id="PTHR10088:SF4">
    <property type="entry name" value="GLUCOKINASE REGULATORY PROTEIN"/>
    <property type="match status" value="1"/>
</dbReference>
<proteinExistence type="predicted"/>
<organism evidence="4 5">
    <name type="scientific">Sphingomonas kyeonggiensis</name>
    <dbReference type="NCBI Taxonomy" id="1268553"/>
    <lineage>
        <taxon>Bacteria</taxon>
        <taxon>Pseudomonadati</taxon>
        <taxon>Pseudomonadota</taxon>
        <taxon>Alphaproteobacteria</taxon>
        <taxon>Sphingomonadales</taxon>
        <taxon>Sphingomonadaceae</taxon>
        <taxon>Sphingomonas</taxon>
    </lineage>
</organism>
<dbReference type="AlphaFoldDB" id="A0A7W7K3R5"/>
<dbReference type="PROSITE" id="PS51464">
    <property type="entry name" value="SIS"/>
    <property type="match status" value="1"/>
</dbReference>
<dbReference type="Proteomes" id="UP000575241">
    <property type="component" value="Unassembled WGS sequence"/>
</dbReference>
<evidence type="ECO:0000313" key="4">
    <source>
        <dbReference type="EMBL" id="MBB4839815.1"/>
    </source>
</evidence>
<dbReference type="InterPro" id="IPR005488">
    <property type="entry name" value="Etherase_MurQ"/>
</dbReference>
<keyword evidence="2" id="KW-0119">Carbohydrate metabolism</keyword>
<dbReference type="EC" id="4.2.1.126" evidence="4"/>
<gene>
    <name evidence="4" type="ORF">HNP52_002884</name>
</gene>
<dbReference type="InterPro" id="IPR040190">
    <property type="entry name" value="MURQ/GCKR"/>
</dbReference>
<dbReference type="RefSeq" id="WP_184168212.1">
    <property type="nucleotide sequence ID" value="NZ_JACHLN010000002.1"/>
</dbReference>
<dbReference type="InterPro" id="IPR001347">
    <property type="entry name" value="SIS_dom"/>
</dbReference>
<dbReference type="GO" id="GO:0016835">
    <property type="term" value="F:carbon-oxygen lyase activity"/>
    <property type="evidence" value="ECO:0007669"/>
    <property type="project" value="InterPro"/>
</dbReference>
<dbReference type="PANTHER" id="PTHR10088">
    <property type="entry name" value="GLUCOKINASE REGULATORY PROTEIN"/>
    <property type="match status" value="1"/>
</dbReference>
<dbReference type="InterPro" id="IPR046348">
    <property type="entry name" value="SIS_dom_sf"/>
</dbReference>
<evidence type="ECO:0000256" key="1">
    <source>
        <dbReference type="ARBA" id="ARBA00023239"/>
    </source>
</evidence>
<dbReference type="EMBL" id="JACHLN010000002">
    <property type="protein sequence ID" value="MBB4839815.1"/>
    <property type="molecule type" value="Genomic_DNA"/>
</dbReference>
<evidence type="ECO:0000313" key="5">
    <source>
        <dbReference type="Proteomes" id="UP000575241"/>
    </source>
</evidence>
<dbReference type="NCBIfam" id="NF009222">
    <property type="entry name" value="PRK12570.1"/>
    <property type="match status" value="1"/>
</dbReference>
<dbReference type="NCBIfam" id="NF003915">
    <property type="entry name" value="PRK05441.1"/>
    <property type="match status" value="1"/>
</dbReference>
<dbReference type="GO" id="GO:0009254">
    <property type="term" value="P:peptidoglycan turnover"/>
    <property type="evidence" value="ECO:0007669"/>
    <property type="project" value="TreeGrafter"/>
</dbReference>
<dbReference type="SUPFAM" id="SSF53697">
    <property type="entry name" value="SIS domain"/>
    <property type="match status" value="1"/>
</dbReference>
<comment type="caution">
    <text evidence="4">The sequence shown here is derived from an EMBL/GenBank/DDBJ whole genome shotgun (WGS) entry which is preliminary data.</text>
</comment>
<keyword evidence="5" id="KW-1185">Reference proteome</keyword>
<dbReference type="CDD" id="cd05007">
    <property type="entry name" value="SIS_Etherase"/>
    <property type="match status" value="1"/>
</dbReference>
<sequence>MSTEATDPRYHELDRWPTETAVEAMLEAQLAAIAALKAQTAPIAAAIDAAAGRLRNGGRIAYAGAGTSGRIGVQDGVELTPTFNWPFERLAFLIAGGPAALTRTQEGAEDSRAAAIAAVETEALGPDDVLIGVAASGRTPYVIAALEAARAAGALTIGVSNNPDTPVLAAAEYAILADTGSEVVAGSTRMKAGTAQKVTLNLISTGIMLRLGLVHHGLMVNMQVSNAKLRIRAIRMVATLAGTDETAAERALDAGGLNIKRAVLIARGLDAAEAETLLAAAQGSLGAALDTLA</sequence>
<protein>
    <submittedName>
        <fullName evidence="4">N-acetylmuramic acid 6-phosphate etherase</fullName>
        <ecNumber evidence="4">4.2.1.126</ecNumber>
    </submittedName>
</protein>
<feature type="domain" description="SIS" evidence="3">
    <location>
        <begin position="50"/>
        <end position="213"/>
    </location>
</feature>
<keyword evidence="1 4" id="KW-0456">Lyase</keyword>
<dbReference type="GO" id="GO:0097367">
    <property type="term" value="F:carbohydrate derivative binding"/>
    <property type="evidence" value="ECO:0007669"/>
    <property type="project" value="InterPro"/>
</dbReference>
<accession>A0A7W7K3R5</accession>
<reference evidence="4 5" key="1">
    <citation type="submission" date="2020-08" db="EMBL/GenBank/DDBJ databases">
        <title>Functional genomics of gut bacteria from endangered species of beetles.</title>
        <authorList>
            <person name="Carlos-Shanley C."/>
        </authorList>
    </citation>
    <scope>NUCLEOTIDE SEQUENCE [LARGE SCALE GENOMIC DNA]</scope>
    <source>
        <strain evidence="4 5">S00224</strain>
    </source>
</reference>
<evidence type="ECO:0000256" key="2">
    <source>
        <dbReference type="ARBA" id="ARBA00023277"/>
    </source>
</evidence>
<dbReference type="Gene3D" id="1.10.8.1080">
    <property type="match status" value="1"/>
</dbReference>